<proteinExistence type="predicted"/>
<dbReference type="Proteomes" id="UP001214553">
    <property type="component" value="Chromosome"/>
</dbReference>
<name>A0ABY8BXP6_9MICO</name>
<accession>A0ABY8BXP6</accession>
<keyword evidence="2" id="KW-1185">Reference proteome</keyword>
<dbReference type="InterPro" id="IPR008316">
    <property type="entry name" value="UCP029876"/>
</dbReference>
<dbReference type="Gene3D" id="1.10.1900.10">
    <property type="entry name" value="c-terminal domain of poly(a) binding protein"/>
    <property type="match status" value="1"/>
</dbReference>
<protein>
    <submittedName>
        <fullName evidence="1">DUF1048 domain-containing protein</fullName>
    </submittedName>
</protein>
<dbReference type="Pfam" id="PF06304">
    <property type="entry name" value="DUF1048"/>
    <property type="match status" value="1"/>
</dbReference>
<gene>
    <name evidence="1" type="ORF">PU630_13705</name>
</gene>
<reference evidence="1 2" key="1">
    <citation type="submission" date="2023-03" db="EMBL/GenBank/DDBJ databases">
        <title>Genome sequence of Microbacterium sp. KACC 23027.</title>
        <authorList>
            <person name="Kim S."/>
            <person name="Heo J."/>
            <person name="Kwon S.-W."/>
        </authorList>
    </citation>
    <scope>NUCLEOTIDE SEQUENCE [LARGE SCALE GENOMIC DNA]</scope>
    <source>
        <strain evidence="1 2">KACC 23027</strain>
    </source>
</reference>
<evidence type="ECO:0000313" key="2">
    <source>
        <dbReference type="Proteomes" id="UP001214553"/>
    </source>
</evidence>
<dbReference type="SUPFAM" id="SSF158560">
    <property type="entry name" value="BH3980-like"/>
    <property type="match status" value="1"/>
</dbReference>
<evidence type="ECO:0000313" key="1">
    <source>
        <dbReference type="EMBL" id="WEG08282.1"/>
    </source>
</evidence>
<dbReference type="RefSeq" id="WP_275277612.1">
    <property type="nucleotide sequence ID" value="NZ_CP119108.1"/>
</dbReference>
<sequence length="122" mass="13829">MTNFIEKMVGDFGEKRRWKEYKARVKALPTPYRTAVEGVERYLMHKGAITRGSTLVKMLEDLADLFEQAAADATPIHTIVGDDPVEFADAFLANYSEDEWIAKERTRLTDTIAKAESEEGRS</sequence>
<organism evidence="1 2">
    <name type="scientific">Microbacterium horticulturae</name>
    <dbReference type="NCBI Taxonomy" id="3028316"/>
    <lineage>
        <taxon>Bacteria</taxon>
        <taxon>Bacillati</taxon>
        <taxon>Actinomycetota</taxon>
        <taxon>Actinomycetes</taxon>
        <taxon>Micrococcales</taxon>
        <taxon>Microbacteriaceae</taxon>
        <taxon>Microbacterium</taxon>
    </lineage>
</organism>
<dbReference type="EMBL" id="CP119108">
    <property type="protein sequence ID" value="WEG08282.1"/>
    <property type="molecule type" value="Genomic_DNA"/>
</dbReference>